<name>A0A8T0SRY8_PANVG</name>
<protein>
    <submittedName>
        <fullName evidence="2">Uncharacterized protein</fullName>
    </submittedName>
</protein>
<dbReference type="EMBL" id="CM029045">
    <property type="protein sequence ID" value="KAG2599908.1"/>
    <property type="molecule type" value="Genomic_DNA"/>
</dbReference>
<sequence>MARPWPPPCSVLCISPAAAAELSWVASARSRRPLGLSRPAGSRTRRPWQRQWRSRRRRGSRCGQTSPWGAAPWRQRRGSGRGGPRDGFLPDAGVDGDGAVGAGDVEGPPSGSMSGARGSGASRPCARRGGTVGSRRRGAPRRRRLWGRTP</sequence>
<feature type="region of interest" description="Disordered" evidence="1">
    <location>
        <begin position="28"/>
        <end position="150"/>
    </location>
</feature>
<gene>
    <name evidence="2" type="ORF">PVAP13_5KG488300</name>
</gene>
<evidence type="ECO:0000313" key="2">
    <source>
        <dbReference type="EMBL" id="KAG2599908.1"/>
    </source>
</evidence>
<feature type="compositionally biased region" description="Basic residues" evidence="1">
    <location>
        <begin position="43"/>
        <end position="60"/>
    </location>
</feature>
<organism evidence="2 3">
    <name type="scientific">Panicum virgatum</name>
    <name type="common">Blackwell switchgrass</name>
    <dbReference type="NCBI Taxonomy" id="38727"/>
    <lineage>
        <taxon>Eukaryota</taxon>
        <taxon>Viridiplantae</taxon>
        <taxon>Streptophyta</taxon>
        <taxon>Embryophyta</taxon>
        <taxon>Tracheophyta</taxon>
        <taxon>Spermatophyta</taxon>
        <taxon>Magnoliopsida</taxon>
        <taxon>Liliopsida</taxon>
        <taxon>Poales</taxon>
        <taxon>Poaceae</taxon>
        <taxon>PACMAD clade</taxon>
        <taxon>Panicoideae</taxon>
        <taxon>Panicodae</taxon>
        <taxon>Paniceae</taxon>
        <taxon>Panicinae</taxon>
        <taxon>Panicum</taxon>
        <taxon>Panicum sect. Hiantes</taxon>
    </lineage>
</organism>
<accession>A0A8T0SRY8</accession>
<feature type="compositionally biased region" description="Low complexity" evidence="1">
    <location>
        <begin position="102"/>
        <end position="129"/>
    </location>
</feature>
<evidence type="ECO:0000313" key="3">
    <source>
        <dbReference type="Proteomes" id="UP000823388"/>
    </source>
</evidence>
<comment type="caution">
    <text evidence="2">The sequence shown here is derived from an EMBL/GenBank/DDBJ whole genome shotgun (WGS) entry which is preliminary data.</text>
</comment>
<dbReference type="AlphaFoldDB" id="A0A8T0SRY8"/>
<feature type="compositionally biased region" description="Basic residues" evidence="1">
    <location>
        <begin position="134"/>
        <end position="150"/>
    </location>
</feature>
<keyword evidence="3" id="KW-1185">Reference proteome</keyword>
<evidence type="ECO:0000256" key="1">
    <source>
        <dbReference type="SAM" id="MobiDB-lite"/>
    </source>
</evidence>
<dbReference type="Proteomes" id="UP000823388">
    <property type="component" value="Chromosome 5K"/>
</dbReference>
<proteinExistence type="predicted"/>
<reference evidence="2" key="1">
    <citation type="submission" date="2020-05" db="EMBL/GenBank/DDBJ databases">
        <title>WGS assembly of Panicum virgatum.</title>
        <authorList>
            <person name="Lovell J.T."/>
            <person name="Jenkins J."/>
            <person name="Shu S."/>
            <person name="Juenger T.E."/>
            <person name="Schmutz J."/>
        </authorList>
    </citation>
    <scope>NUCLEOTIDE SEQUENCE</scope>
    <source>
        <strain evidence="2">AP13</strain>
    </source>
</reference>